<sequence>MKTPKLLPWYARKAGVPLERAEALWRKAVREATRETGWVGNAEYWGAAMDHFQRLLKEERNTLCAPQMLPYVRSQNRMWRLPLLAMEDMISAVHANWQRNHAASSGKNACRVA</sequence>
<proteinExistence type="predicted"/>
<gene>
    <name evidence="1" type="ORF">ACFQ4M_16070</name>
</gene>
<comment type="caution">
    <text evidence="1">The sequence shown here is derived from an EMBL/GenBank/DDBJ whole genome shotgun (WGS) entry which is preliminary data.</text>
</comment>
<accession>A0ABW3WHE4</accession>
<protein>
    <submittedName>
        <fullName evidence="1">Uncharacterized protein</fullName>
    </submittedName>
</protein>
<reference evidence="2" key="1">
    <citation type="journal article" date="2019" name="Int. J. Syst. Evol. Microbiol.">
        <title>The Global Catalogue of Microorganisms (GCM) 10K type strain sequencing project: providing services to taxonomists for standard genome sequencing and annotation.</title>
        <authorList>
            <consortium name="The Broad Institute Genomics Platform"/>
            <consortium name="The Broad Institute Genome Sequencing Center for Infectious Disease"/>
            <person name="Wu L."/>
            <person name="Ma J."/>
        </authorList>
    </citation>
    <scope>NUCLEOTIDE SEQUENCE [LARGE SCALE GENOMIC DNA]</scope>
    <source>
        <strain evidence="2">CCUG 48884</strain>
    </source>
</reference>
<evidence type="ECO:0000313" key="2">
    <source>
        <dbReference type="Proteomes" id="UP001597158"/>
    </source>
</evidence>
<dbReference type="RefSeq" id="WP_002938315.1">
    <property type="nucleotide sequence ID" value="NZ_JARQZE010000001.1"/>
</dbReference>
<dbReference type="EMBL" id="JBHTMC010000027">
    <property type="protein sequence ID" value="MFD1265092.1"/>
    <property type="molecule type" value="Genomic_DNA"/>
</dbReference>
<keyword evidence="2" id="KW-1185">Reference proteome</keyword>
<dbReference type="Proteomes" id="UP001597158">
    <property type="component" value="Unassembled WGS sequence"/>
</dbReference>
<name>A0ABW3WHE4_9RHOO</name>
<evidence type="ECO:0000313" key="1">
    <source>
        <dbReference type="EMBL" id="MFD1265092.1"/>
    </source>
</evidence>
<organism evidence="1 2">
    <name type="scientific">Thauera mechernichensis</name>
    <dbReference type="NCBI Taxonomy" id="82788"/>
    <lineage>
        <taxon>Bacteria</taxon>
        <taxon>Pseudomonadati</taxon>
        <taxon>Pseudomonadota</taxon>
        <taxon>Betaproteobacteria</taxon>
        <taxon>Rhodocyclales</taxon>
        <taxon>Zoogloeaceae</taxon>
        <taxon>Thauera</taxon>
    </lineage>
</organism>